<accession>A0A821W710</accession>
<sequence>MFFVTHGQRGFLYLFSRTKLNEFCTNIQSSGADLFAITETSCNTSIYNAELVPPSYNILRCDRADGRKQGGALLVATNRFELRRVSLPGDVIIDKCTFELLCATVHKHNKYLFLCCVLYIPPDGNENEYMLLFRLLEQLCTKYKDMIVIGDFNLYSCNTHTINYYEYFVSFCELTQRNEVPNCNNRYLDLVLCSLSLGESVSVSRADEALVSIDRHHPPLVICVPQVRKQATATSVPDISQPLLSIQQNDDLWPQWNFYKADFNKLYYMLMMHDWSPIYSIGEAEDILNYFYGVMYSILDDCVPRKQRCSVNSRYNYPEWYTAEIIRNIKLKALLHKQYKISGLSSDYEMFAQCRATVKQMITSTHEKYQDNVQRNITRDPKSFWDYVRCKKGSVNHKTITKNGNNLAESECAHEFANFFKSVYSPRIAKLDWEAAVAESGVSSARVHIASFDANQVREALIKLKPKRSAGPDGIPAFIIRDCRDFLTYPLLYLYNTCFESACFPERWKLTRVIPVPKGEG</sequence>
<keyword evidence="3" id="KW-1185">Reference proteome</keyword>
<comment type="caution">
    <text evidence="2">The sequence shown here is derived from an EMBL/GenBank/DDBJ whole genome shotgun (WGS) entry which is preliminary data.</text>
</comment>
<protein>
    <recommendedName>
        <fullName evidence="1">Endonuclease/exonuclease/phosphatase domain-containing protein</fullName>
    </recommendedName>
</protein>
<gene>
    <name evidence="2" type="ORF">PMACD_LOCUS13082</name>
</gene>
<dbReference type="AlphaFoldDB" id="A0A821W710"/>
<dbReference type="PANTHER" id="PTHR33395:SF22">
    <property type="entry name" value="REVERSE TRANSCRIPTASE DOMAIN-CONTAINING PROTEIN"/>
    <property type="match status" value="1"/>
</dbReference>
<dbReference type="Proteomes" id="UP000663880">
    <property type="component" value="Unassembled WGS sequence"/>
</dbReference>
<dbReference type="OrthoDB" id="10056483at2759"/>
<dbReference type="SUPFAM" id="SSF56219">
    <property type="entry name" value="DNase I-like"/>
    <property type="match status" value="1"/>
</dbReference>
<dbReference type="EMBL" id="CAJOBZ010000058">
    <property type="protein sequence ID" value="CAF4921631.1"/>
    <property type="molecule type" value="Genomic_DNA"/>
</dbReference>
<name>A0A821W710_9NEOP</name>
<reference evidence="2" key="1">
    <citation type="submission" date="2021-02" db="EMBL/GenBank/DDBJ databases">
        <authorList>
            <person name="Steward A R."/>
        </authorList>
    </citation>
    <scope>NUCLEOTIDE SEQUENCE</scope>
</reference>
<dbReference type="InterPro" id="IPR005135">
    <property type="entry name" value="Endo/exonuclease/phosphatase"/>
</dbReference>
<dbReference type="GO" id="GO:0007508">
    <property type="term" value="P:larval heart development"/>
    <property type="evidence" value="ECO:0007669"/>
    <property type="project" value="TreeGrafter"/>
</dbReference>
<dbReference type="GO" id="GO:0003824">
    <property type="term" value="F:catalytic activity"/>
    <property type="evidence" value="ECO:0007669"/>
    <property type="project" value="InterPro"/>
</dbReference>
<dbReference type="PANTHER" id="PTHR33395">
    <property type="entry name" value="TRANSCRIPTASE, PUTATIVE-RELATED-RELATED"/>
    <property type="match status" value="1"/>
</dbReference>
<dbReference type="InterPro" id="IPR036691">
    <property type="entry name" value="Endo/exonu/phosph_ase_sf"/>
</dbReference>
<evidence type="ECO:0000259" key="1">
    <source>
        <dbReference type="Pfam" id="PF03372"/>
    </source>
</evidence>
<dbReference type="Pfam" id="PF03372">
    <property type="entry name" value="Exo_endo_phos"/>
    <property type="match status" value="1"/>
</dbReference>
<dbReference type="GO" id="GO:0061343">
    <property type="term" value="P:cell adhesion involved in heart morphogenesis"/>
    <property type="evidence" value="ECO:0007669"/>
    <property type="project" value="TreeGrafter"/>
</dbReference>
<dbReference type="GO" id="GO:0031012">
    <property type="term" value="C:extracellular matrix"/>
    <property type="evidence" value="ECO:0007669"/>
    <property type="project" value="TreeGrafter"/>
</dbReference>
<evidence type="ECO:0000313" key="3">
    <source>
        <dbReference type="Proteomes" id="UP000663880"/>
    </source>
</evidence>
<feature type="domain" description="Endonuclease/exonuclease/phosphatase" evidence="1">
    <location>
        <begin position="19"/>
        <end position="195"/>
    </location>
</feature>
<dbReference type="Gene3D" id="3.60.10.10">
    <property type="entry name" value="Endonuclease/exonuclease/phosphatase"/>
    <property type="match status" value="1"/>
</dbReference>
<evidence type="ECO:0000313" key="2">
    <source>
        <dbReference type="EMBL" id="CAF4921631.1"/>
    </source>
</evidence>
<proteinExistence type="predicted"/>
<organism evidence="2 3">
    <name type="scientific">Pieris macdunnoughi</name>
    <dbReference type="NCBI Taxonomy" id="345717"/>
    <lineage>
        <taxon>Eukaryota</taxon>
        <taxon>Metazoa</taxon>
        <taxon>Ecdysozoa</taxon>
        <taxon>Arthropoda</taxon>
        <taxon>Hexapoda</taxon>
        <taxon>Insecta</taxon>
        <taxon>Pterygota</taxon>
        <taxon>Neoptera</taxon>
        <taxon>Endopterygota</taxon>
        <taxon>Lepidoptera</taxon>
        <taxon>Glossata</taxon>
        <taxon>Ditrysia</taxon>
        <taxon>Papilionoidea</taxon>
        <taxon>Pieridae</taxon>
        <taxon>Pierinae</taxon>
        <taxon>Pieris</taxon>
    </lineage>
</organism>